<organism evidence="2">
    <name type="scientific">Anopheles atroparvus</name>
    <name type="common">European mosquito</name>
    <dbReference type="NCBI Taxonomy" id="41427"/>
    <lineage>
        <taxon>Eukaryota</taxon>
        <taxon>Metazoa</taxon>
        <taxon>Ecdysozoa</taxon>
        <taxon>Arthropoda</taxon>
        <taxon>Hexapoda</taxon>
        <taxon>Insecta</taxon>
        <taxon>Pterygota</taxon>
        <taxon>Neoptera</taxon>
        <taxon>Endopterygota</taxon>
        <taxon>Diptera</taxon>
        <taxon>Nematocera</taxon>
        <taxon>Culicoidea</taxon>
        <taxon>Culicidae</taxon>
        <taxon>Anophelinae</taxon>
        <taxon>Anopheles</taxon>
    </lineage>
</organism>
<feature type="compositionally biased region" description="Basic and acidic residues" evidence="1">
    <location>
        <begin position="117"/>
        <end position="127"/>
    </location>
</feature>
<feature type="region of interest" description="Disordered" evidence="1">
    <location>
        <begin position="38"/>
        <end position="142"/>
    </location>
</feature>
<sequence>MLVPIHVHSADMRVGQFKADFRISKYCGGHLIVGNEVHRESLDGDDEEDDDDGGNDDEDDDTRNRDSADRPHDGIYAGSPFPSWRHAQADPTLDGSANGFANDARWHGTGENDAVGEDFRSASDVGRDYQGSPYRRTARAGEPRAEALQAATVHSFHNLKILKPIDEPELQHQQQQHHQQQHEQQPLNETEERNPEMEAVRNRNRQRQKVFSQVYQ</sequence>
<proteinExistence type="predicted"/>
<feature type="compositionally biased region" description="Acidic residues" evidence="1">
    <location>
        <begin position="43"/>
        <end position="61"/>
    </location>
</feature>
<evidence type="ECO:0000256" key="1">
    <source>
        <dbReference type="SAM" id="MobiDB-lite"/>
    </source>
</evidence>
<feature type="compositionally biased region" description="Basic and acidic residues" evidence="1">
    <location>
        <begin position="190"/>
        <end position="201"/>
    </location>
</feature>
<dbReference type="EnsemblMetazoa" id="AATE013236-RA">
    <property type="protein sequence ID" value="AATE013236-PA.1"/>
    <property type="gene ID" value="AATE013236"/>
</dbReference>
<feature type="compositionally biased region" description="Basic and acidic residues" evidence="1">
    <location>
        <begin position="62"/>
        <end position="73"/>
    </location>
</feature>
<accession>A0A182J883</accession>
<feature type="compositionally biased region" description="Low complexity" evidence="1">
    <location>
        <begin position="171"/>
        <end position="185"/>
    </location>
</feature>
<feature type="region of interest" description="Disordered" evidence="1">
    <location>
        <begin position="164"/>
        <end position="216"/>
    </location>
</feature>
<dbReference type="VEuPathDB" id="VectorBase:AATE013236"/>
<name>A0A182J883_ANOAO</name>
<evidence type="ECO:0000313" key="2">
    <source>
        <dbReference type="EnsemblMetazoa" id="AATE013236-PA.1"/>
    </source>
</evidence>
<dbReference type="AlphaFoldDB" id="A0A182J883"/>
<protein>
    <submittedName>
        <fullName evidence="2">Uncharacterized protein</fullName>
    </submittedName>
</protein>
<reference evidence="2" key="1">
    <citation type="submission" date="2022-08" db="UniProtKB">
        <authorList>
            <consortium name="EnsemblMetazoa"/>
        </authorList>
    </citation>
    <scope>IDENTIFICATION</scope>
    <source>
        <strain evidence="2">EBRO</strain>
    </source>
</reference>